<keyword evidence="3" id="KW-0285">Flavoprotein</keyword>
<reference evidence="8" key="1">
    <citation type="journal article" date="2019" name="Int. J. Syst. Evol. Microbiol.">
        <title>The Global Catalogue of Microorganisms (GCM) 10K type strain sequencing project: providing services to taxonomists for standard genome sequencing and annotation.</title>
        <authorList>
            <consortium name="The Broad Institute Genomics Platform"/>
            <consortium name="The Broad Institute Genome Sequencing Center for Infectious Disease"/>
            <person name="Wu L."/>
            <person name="Ma J."/>
        </authorList>
    </citation>
    <scope>NUCLEOTIDE SEQUENCE [LARGE SCALE GENOMIC DNA]</scope>
    <source>
        <strain evidence="8">JCM 17494</strain>
    </source>
</reference>
<gene>
    <name evidence="7" type="ORF">GCM10022267_57170</name>
</gene>
<dbReference type="Pfam" id="PF00732">
    <property type="entry name" value="GMC_oxred_N"/>
    <property type="match status" value="1"/>
</dbReference>
<dbReference type="InterPro" id="IPR036188">
    <property type="entry name" value="FAD/NAD-bd_sf"/>
</dbReference>
<dbReference type="InterPro" id="IPR017896">
    <property type="entry name" value="4Fe4S_Fe-S-bd"/>
</dbReference>
<comment type="similarity">
    <text evidence="2">Belongs to the GMC oxidoreductase family.</text>
</comment>
<accession>A0ABP7BKF6</accession>
<dbReference type="InterPro" id="IPR051473">
    <property type="entry name" value="P2Ox-like"/>
</dbReference>
<feature type="domain" description="4Fe-4S ferredoxin-type" evidence="6">
    <location>
        <begin position="224"/>
        <end position="253"/>
    </location>
</feature>
<protein>
    <submittedName>
        <fullName evidence="7">GMC family oxidoreductase</fullName>
    </submittedName>
</protein>
<evidence type="ECO:0000256" key="2">
    <source>
        <dbReference type="ARBA" id="ARBA00010790"/>
    </source>
</evidence>
<dbReference type="PANTHER" id="PTHR42784">
    <property type="entry name" value="PYRANOSE 2-OXIDASE"/>
    <property type="match status" value="1"/>
</dbReference>
<organism evidence="7 8">
    <name type="scientific">Lentzea roselyniae</name>
    <dbReference type="NCBI Taxonomy" id="531940"/>
    <lineage>
        <taxon>Bacteria</taxon>
        <taxon>Bacillati</taxon>
        <taxon>Actinomycetota</taxon>
        <taxon>Actinomycetes</taxon>
        <taxon>Pseudonocardiales</taxon>
        <taxon>Pseudonocardiaceae</taxon>
        <taxon>Lentzea</taxon>
    </lineage>
</organism>
<evidence type="ECO:0000259" key="6">
    <source>
        <dbReference type="PROSITE" id="PS51379"/>
    </source>
</evidence>
<evidence type="ECO:0000256" key="5">
    <source>
        <dbReference type="ARBA" id="ARBA00023002"/>
    </source>
</evidence>
<evidence type="ECO:0000313" key="7">
    <source>
        <dbReference type="EMBL" id="GAA3663511.1"/>
    </source>
</evidence>
<evidence type="ECO:0000313" key="8">
    <source>
        <dbReference type="Proteomes" id="UP001500711"/>
    </source>
</evidence>
<evidence type="ECO:0000256" key="3">
    <source>
        <dbReference type="ARBA" id="ARBA00022630"/>
    </source>
</evidence>
<name>A0ABP7BKF6_9PSEU</name>
<dbReference type="InterPro" id="IPR000172">
    <property type="entry name" value="GMC_OxRdtase_N"/>
</dbReference>
<proteinExistence type="inferred from homology"/>
<keyword evidence="5" id="KW-0560">Oxidoreductase</keyword>
<dbReference type="EMBL" id="BAABBE010000017">
    <property type="protein sequence ID" value="GAA3663511.1"/>
    <property type="molecule type" value="Genomic_DNA"/>
</dbReference>
<comment type="cofactor">
    <cofactor evidence="1">
        <name>FAD</name>
        <dbReference type="ChEBI" id="CHEBI:57692"/>
    </cofactor>
</comment>
<keyword evidence="4" id="KW-0274">FAD</keyword>
<dbReference type="InterPro" id="IPR007867">
    <property type="entry name" value="GMC_OxRtase_C"/>
</dbReference>
<evidence type="ECO:0000256" key="4">
    <source>
        <dbReference type="ARBA" id="ARBA00022827"/>
    </source>
</evidence>
<dbReference type="Gene3D" id="3.50.50.60">
    <property type="entry name" value="FAD/NAD(P)-binding domain"/>
    <property type="match status" value="2"/>
</dbReference>
<dbReference type="PANTHER" id="PTHR42784:SF1">
    <property type="entry name" value="PYRANOSE 2-OXIDASE"/>
    <property type="match status" value="1"/>
</dbReference>
<dbReference type="Proteomes" id="UP001500711">
    <property type="component" value="Unassembled WGS sequence"/>
</dbReference>
<evidence type="ECO:0000256" key="1">
    <source>
        <dbReference type="ARBA" id="ARBA00001974"/>
    </source>
</evidence>
<comment type="caution">
    <text evidence="7">The sequence shown here is derived from an EMBL/GenBank/DDBJ whole genome shotgun (WGS) entry which is preliminary data.</text>
</comment>
<dbReference type="Pfam" id="PF05199">
    <property type="entry name" value="GMC_oxred_C"/>
    <property type="match status" value="1"/>
</dbReference>
<dbReference type="PROSITE" id="PS51379">
    <property type="entry name" value="4FE4S_FER_2"/>
    <property type="match status" value="1"/>
</dbReference>
<sequence>MEGGRGRGARHGRARLRQLGAQTQRQRLMRAVVVGAGFAGSLIAKVLGDNGFRVLVLEAGAQTDHDEAVRRFRTVLVKTPLAPYRRTVAAPSSEYLVNTGPFAYSSPYLRMNGGTGTVWTGITPRMHPEDFRTADLGRGRNWPLSYDDLEPYYRAAEWEIGVAADADEQRQHVPVADGYVYPMHALPRTYLDHAVASVVDGAHIDGRELLLVGTPQARNGVPVSGYRPDGNRCAGFASCVPVCPEDAKYTPHRTQKRWSPNVELRTRCVVNRVHADEFGRVTKVSYQRYEDDTTGRHTRQEAEADVVVLAAHTIENAKLLLMSGLANSSDQVGRNLMDHPALLTWALMPHPIGPFRGPGSTTSIEAFRCGRDRATRAPFRIEIGNWGWGWSAGSPDSDTAEFVAAGLRGTALRRAVADRVGRQFTLQFEIEQEADPANRVTLGADRDAMGNPRPSIHYTLSDYVKDGLLAAKRVSDRIFELLGADDYTSYKPDEERYFEHNGEPLRHWGAGHGGGTHVMGSSPRDSVVDQWQRCWDHPNLYAVGCGSMPSLGTTNPSLTMAALALRTADHLVTAFSRATGRAVLAEPAGSRPPPR</sequence>
<keyword evidence="8" id="KW-1185">Reference proteome</keyword>
<dbReference type="SUPFAM" id="SSF51905">
    <property type="entry name" value="FAD/NAD(P)-binding domain"/>
    <property type="match status" value="1"/>
</dbReference>